<sequence>FFYVYIINYISNSRVINLYKEVLVIILVIYYLIILKELLFIIKLLTLFIKDFKKVINYYGSFLILYNKAIYFIY</sequence>
<keyword evidence="1" id="KW-0812">Transmembrane</keyword>
<evidence type="ECO:0000256" key="1">
    <source>
        <dbReference type="SAM" id="Phobius"/>
    </source>
</evidence>
<dbReference type="Proteomes" id="UP000830671">
    <property type="component" value="Chromosome 2"/>
</dbReference>
<feature type="non-terminal residue" evidence="2">
    <location>
        <position position="1"/>
    </location>
</feature>
<accession>A0A9Q8WBA0</accession>
<gene>
    <name evidence="2" type="ORF">CLUP02_02906</name>
</gene>
<evidence type="ECO:0000313" key="3">
    <source>
        <dbReference type="Proteomes" id="UP000830671"/>
    </source>
</evidence>
<dbReference type="KEGG" id="clup:CLUP02_02906"/>
<dbReference type="EMBL" id="CP019474">
    <property type="protein sequence ID" value="UQC77438.1"/>
    <property type="molecule type" value="Genomic_DNA"/>
</dbReference>
<proteinExistence type="predicted"/>
<protein>
    <submittedName>
        <fullName evidence="2">Uncharacterized protein</fullName>
    </submittedName>
</protein>
<keyword evidence="3" id="KW-1185">Reference proteome</keyword>
<reference evidence="2" key="1">
    <citation type="journal article" date="2021" name="Mol. Plant Microbe Interact.">
        <title>Complete Genome Sequence of the Plant-Pathogenic Fungus Colletotrichum lupini.</title>
        <authorList>
            <person name="Baroncelli R."/>
            <person name="Pensec F."/>
            <person name="Da Lio D."/>
            <person name="Boufleur T."/>
            <person name="Vicente I."/>
            <person name="Sarrocco S."/>
            <person name="Picot A."/>
            <person name="Baraldi E."/>
            <person name="Sukno S."/>
            <person name="Thon M."/>
            <person name="Le Floch G."/>
        </authorList>
    </citation>
    <scope>NUCLEOTIDE SEQUENCE</scope>
    <source>
        <strain evidence="2">IMI 504893</strain>
    </source>
</reference>
<organism evidence="2 3">
    <name type="scientific">Colletotrichum lupini</name>
    <dbReference type="NCBI Taxonomy" id="145971"/>
    <lineage>
        <taxon>Eukaryota</taxon>
        <taxon>Fungi</taxon>
        <taxon>Dikarya</taxon>
        <taxon>Ascomycota</taxon>
        <taxon>Pezizomycotina</taxon>
        <taxon>Sordariomycetes</taxon>
        <taxon>Hypocreomycetidae</taxon>
        <taxon>Glomerellales</taxon>
        <taxon>Glomerellaceae</taxon>
        <taxon>Colletotrichum</taxon>
        <taxon>Colletotrichum acutatum species complex</taxon>
    </lineage>
</organism>
<name>A0A9Q8WBA0_9PEZI</name>
<dbReference type="AlphaFoldDB" id="A0A9Q8WBA0"/>
<feature type="transmembrane region" description="Helical" evidence="1">
    <location>
        <begin position="22"/>
        <end position="49"/>
    </location>
</feature>
<dbReference type="GeneID" id="73336944"/>
<feature type="transmembrane region" description="Helical" evidence="1">
    <location>
        <begin position="56"/>
        <end position="73"/>
    </location>
</feature>
<keyword evidence="1" id="KW-0472">Membrane</keyword>
<evidence type="ECO:0000313" key="2">
    <source>
        <dbReference type="EMBL" id="UQC77438.1"/>
    </source>
</evidence>
<dbReference type="RefSeq" id="XP_049139077.1">
    <property type="nucleotide sequence ID" value="XM_049281934.1"/>
</dbReference>
<keyword evidence="1" id="KW-1133">Transmembrane helix</keyword>